<feature type="region of interest" description="Disordered" evidence="1">
    <location>
        <begin position="453"/>
        <end position="476"/>
    </location>
</feature>
<protein>
    <submittedName>
        <fullName evidence="2">Uncharacterized protein</fullName>
    </submittedName>
</protein>
<name>A0AAV9VA28_9PEZI</name>
<evidence type="ECO:0000313" key="3">
    <source>
        <dbReference type="Proteomes" id="UP001375240"/>
    </source>
</evidence>
<sequence>MHFDKRLLLPLASIPAFSSAYFLSFQLRPAGLFAIPPSPSDEDSGEQIFDPSTLERPGTTVREPAAALDLSNSGLQEINLGRAETPATGGTGINIAGRISSLPSRPIYGPIADYSGNRLQSAGRVSSGRRLSTFLSDELDLSDNTNEQPLLRQLSNNNADGTYTAAASVPGNSGGRCIEFRIDREGLLLQSMTFSTFAEDDLKPVAIAIFSVSGCRSNTQIAYIDLDFSEDPAELTVDLSYLDQPVSNRFSALPVYLTVTGSQTELVGSQEIAQEFGRPRAPINILETSLEEPLNLDENLLPGDDDDYWANFDTPWDQLRDNNIDADSVDYRRFADDGVEEYKGTTPPRRTRPRPLQFYMNPIVRYQPGSSVLARSRSLGSSPNTRPFRFADSDDEQTAEQILNQNVQANAQQGFNPLDYAEFADDDDLAGVFEDFDESMYLDDAWWINRDPQSGGLNPWQRQNGPRGGDQGSRGL</sequence>
<reference evidence="2 3" key="1">
    <citation type="submission" date="2019-10" db="EMBL/GenBank/DDBJ databases">
        <authorList>
            <person name="Palmer J.M."/>
        </authorList>
    </citation>
    <scope>NUCLEOTIDE SEQUENCE [LARGE SCALE GENOMIC DNA]</scope>
    <source>
        <strain evidence="2 3">TWF696</strain>
    </source>
</reference>
<organism evidence="2 3">
    <name type="scientific">Orbilia brochopaga</name>
    <dbReference type="NCBI Taxonomy" id="3140254"/>
    <lineage>
        <taxon>Eukaryota</taxon>
        <taxon>Fungi</taxon>
        <taxon>Dikarya</taxon>
        <taxon>Ascomycota</taxon>
        <taxon>Pezizomycotina</taxon>
        <taxon>Orbiliomycetes</taxon>
        <taxon>Orbiliales</taxon>
        <taxon>Orbiliaceae</taxon>
        <taxon>Orbilia</taxon>
    </lineage>
</organism>
<accession>A0AAV9VA28</accession>
<dbReference type="Proteomes" id="UP001375240">
    <property type="component" value="Unassembled WGS sequence"/>
</dbReference>
<keyword evidence="3" id="KW-1185">Reference proteome</keyword>
<feature type="region of interest" description="Disordered" evidence="1">
    <location>
        <begin position="38"/>
        <end position="59"/>
    </location>
</feature>
<comment type="caution">
    <text evidence="2">The sequence shown here is derived from an EMBL/GenBank/DDBJ whole genome shotgun (WGS) entry which is preliminary data.</text>
</comment>
<dbReference type="EMBL" id="JAVHNQ010000002">
    <property type="protein sequence ID" value="KAK6355557.1"/>
    <property type="molecule type" value="Genomic_DNA"/>
</dbReference>
<gene>
    <name evidence="2" type="ORF">TWF696_004656</name>
</gene>
<feature type="compositionally biased region" description="Polar residues" evidence="1">
    <location>
        <begin position="453"/>
        <end position="464"/>
    </location>
</feature>
<evidence type="ECO:0000313" key="2">
    <source>
        <dbReference type="EMBL" id="KAK6355557.1"/>
    </source>
</evidence>
<dbReference type="AlphaFoldDB" id="A0AAV9VA28"/>
<evidence type="ECO:0000256" key="1">
    <source>
        <dbReference type="SAM" id="MobiDB-lite"/>
    </source>
</evidence>
<feature type="compositionally biased region" description="Gly residues" evidence="1">
    <location>
        <begin position="466"/>
        <end position="476"/>
    </location>
</feature>
<proteinExistence type="predicted"/>